<name>A0A1M6V7V5_9BACT</name>
<organism evidence="6 7">
    <name type="scientific">Desulfatibacillum alkenivorans DSM 16219</name>
    <dbReference type="NCBI Taxonomy" id="1121393"/>
    <lineage>
        <taxon>Bacteria</taxon>
        <taxon>Pseudomonadati</taxon>
        <taxon>Thermodesulfobacteriota</taxon>
        <taxon>Desulfobacteria</taxon>
        <taxon>Desulfobacterales</taxon>
        <taxon>Desulfatibacillaceae</taxon>
        <taxon>Desulfatibacillum</taxon>
    </lineage>
</organism>
<dbReference type="Gene3D" id="3.30.70.20">
    <property type="match status" value="2"/>
</dbReference>
<dbReference type="InterPro" id="IPR017896">
    <property type="entry name" value="4Fe4S_Fe-S-bd"/>
</dbReference>
<dbReference type="PROSITE" id="PS00198">
    <property type="entry name" value="4FE4S_FER_1"/>
    <property type="match status" value="1"/>
</dbReference>
<gene>
    <name evidence="6" type="ORF">SAMN02745216_04061</name>
</gene>
<dbReference type="InterPro" id="IPR050954">
    <property type="entry name" value="ET_IronSulfur_Cluster-Binding"/>
</dbReference>
<feature type="domain" description="4Fe-4S ferredoxin-type" evidence="5">
    <location>
        <begin position="109"/>
        <end position="138"/>
    </location>
</feature>
<keyword evidence="1" id="KW-0004">4Fe-4S</keyword>
<evidence type="ECO:0000256" key="2">
    <source>
        <dbReference type="ARBA" id="ARBA00022723"/>
    </source>
</evidence>
<keyword evidence="7" id="KW-1185">Reference proteome</keyword>
<reference evidence="7" key="1">
    <citation type="submission" date="2016-11" db="EMBL/GenBank/DDBJ databases">
        <authorList>
            <person name="Varghese N."/>
            <person name="Submissions S."/>
        </authorList>
    </citation>
    <scope>NUCLEOTIDE SEQUENCE [LARGE SCALE GENOMIC DNA]</scope>
    <source>
        <strain evidence="7">DSM 16219</strain>
    </source>
</reference>
<evidence type="ECO:0000256" key="3">
    <source>
        <dbReference type="ARBA" id="ARBA00023004"/>
    </source>
</evidence>
<evidence type="ECO:0000259" key="5">
    <source>
        <dbReference type="PROSITE" id="PS51379"/>
    </source>
</evidence>
<accession>A0A1M6V7V5</accession>
<dbReference type="PROSITE" id="PS51379">
    <property type="entry name" value="4FE4S_FER_2"/>
    <property type="match status" value="4"/>
</dbReference>
<evidence type="ECO:0000313" key="6">
    <source>
        <dbReference type="EMBL" id="SHK77445.1"/>
    </source>
</evidence>
<feature type="domain" description="4Fe-4S ferredoxin-type" evidence="5">
    <location>
        <begin position="79"/>
        <end position="108"/>
    </location>
</feature>
<evidence type="ECO:0000256" key="1">
    <source>
        <dbReference type="ARBA" id="ARBA00022485"/>
    </source>
</evidence>
<dbReference type="Proteomes" id="UP000183994">
    <property type="component" value="Unassembled WGS sequence"/>
</dbReference>
<keyword evidence="3" id="KW-0408">Iron</keyword>
<dbReference type="GO" id="GO:0046872">
    <property type="term" value="F:metal ion binding"/>
    <property type="evidence" value="ECO:0007669"/>
    <property type="project" value="UniProtKB-KW"/>
</dbReference>
<sequence>MAKTFFIKTNFDLCTGCSLCQLACSQRLLGGYNPHRALLRITHKTENLYHFPTVCNQCENAYCANVCPVKAISRDPETRALVVDHEKCVGCNLCHKYCPIEMAGVDPDLKKSVKCDLCGGDPACVKVCPTGALELAWRMVPDREEEAPNG</sequence>
<dbReference type="SUPFAM" id="SSF54862">
    <property type="entry name" value="4Fe-4S ferredoxins"/>
    <property type="match status" value="1"/>
</dbReference>
<dbReference type="RefSeq" id="WP_073478088.1">
    <property type="nucleotide sequence ID" value="NZ_FQZU01000033.1"/>
</dbReference>
<feature type="domain" description="4Fe-4S ferredoxin-type" evidence="5">
    <location>
        <begin position="5"/>
        <end position="35"/>
    </location>
</feature>
<evidence type="ECO:0000313" key="7">
    <source>
        <dbReference type="Proteomes" id="UP000183994"/>
    </source>
</evidence>
<dbReference type="Pfam" id="PF12800">
    <property type="entry name" value="Fer4_4"/>
    <property type="match status" value="1"/>
</dbReference>
<evidence type="ECO:0000256" key="4">
    <source>
        <dbReference type="ARBA" id="ARBA00023014"/>
    </source>
</evidence>
<keyword evidence="4" id="KW-0411">Iron-sulfur</keyword>
<dbReference type="CDD" id="cd10550">
    <property type="entry name" value="DMSOR_beta_like"/>
    <property type="match status" value="1"/>
</dbReference>
<dbReference type="PANTHER" id="PTHR43177:SF3">
    <property type="entry name" value="PROTEIN NRFC HOMOLOG"/>
    <property type="match status" value="1"/>
</dbReference>
<dbReference type="EMBL" id="FQZU01000033">
    <property type="protein sequence ID" value="SHK77445.1"/>
    <property type="molecule type" value="Genomic_DNA"/>
</dbReference>
<proteinExistence type="predicted"/>
<dbReference type="GO" id="GO:0051539">
    <property type="term" value="F:4 iron, 4 sulfur cluster binding"/>
    <property type="evidence" value="ECO:0007669"/>
    <property type="project" value="UniProtKB-KW"/>
</dbReference>
<dbReference type="OrthoDB" id="9789030at2"/>
<dbReference type="STRING" id="1121393.SAMN02745216_04061"/>
<dbReference type="PANTHER" id="PTHR43177">
    <property type="entry name" value="PROTEIN NRFC"/>
    <property type="match status" value="1"/>
</dbReference>
<dbReference type="AlphaFoldDB" id="A0A1M6V7V5"/>
<feature type="domain" description="4Fe-4S ferredoxin-type" evidence="5">
    <location>
        <begin position="46"/>
        <end position="77"/>
    </location>
</feature>
<dbReference type="Pfam" id="PF13247">
    <property type="entry name" value="Fer4_11"/>
    <property type="match status" value="1"/>
</dbReference>
<protein>
    <submittedName>
        <fullName evidence="6">Fe-S-cluster-containing dehydrogenase component</fullName>
    </submittedName>
</protein>
<keyword evidence="2" id="KW-0479">Metal-binding</keyword>
<dbReference type="InterPro" id="IPR017900">
    <property type="entry name" value="4Fe4S_Fe_S_CS"/>
</dbReference>